<name>A0A2A5WY60_9GAMM</name>
<dbReference type="GO" id="GO:0051603">
    <property type="term" value="P:proteolysis involved in protein catabolic process"/>
    <property type="evidence" value="ECO:0007669"/>
    <property type="project" value="TreeGrafter"/>
</dbReference>
<dbReference type="PANTHER" id="PTHR22726">
    <property type="entry name" value="METALLOENDOPEPTIDASE OMA1"/>
    <property type="match status" value="1"/>
</dbReference>
<dbReference type="GO" id="GO:0016020">
    <property type="term" value="C:membrane"/>
    <property type="evidence" value="ECO:0007669"/>
    <property type="project" value="TreeGrafter"/>
</dbReference>
<evidence type="ECO:0000256" key="1">
    <source>
        <dbReference type="ARBA" id="ARBA00001947"/>
    </source>
</evidence>
<comment type="cofactor">
    <cofactor evidence="1">
        <name>Zn(2+)</name>
        <dbReference type="ChEBI" id="CHEBI:29105"/>
    </cofactor>
</comment>
<organism evidence="8 9">
    <name type="scientific">OM182 bacterium MED-G24</name>
    <dbReference type="NCBI Taxonomy" id="1986255"/>
    <lineage>
        <taxon>Bacteria</taxon>
        <taxon>Pseudomonadati</taxon>
        <taxon>Pseudomonadota</taxon>
        <taxon>Gammaproteobacteria</taxon>
        <taxon>OMG group</taxon>
        <taxon>OM182 clade</taxon>
    </lineage>
</organism>
<evidence type="ECO:0000256" key="5">
    <source>
        <dbReference type="ARBA" id="ARBA00022833"/>
    </source>
</evidence>
<protein>
    <recommendedName>
        <fullName evidence="7">Peptidase M48 domain-containing protein</fullName>
    </recommendedName>
</protein>
<dbReference type="Gene3D" id="3.30.2010.10">
    <property type="entry name" value="Metalloproteases ('zincins'), catalytic domain"/>
    <property type="match status" value="1"/>
</dbReference>
<accession>A0A2A5WY60</accession>
<evidence type="ECO:0000256" key="6">
    <source>
        <dbReference type="ARBA" id="ARBA00023049"/>
    </source>
</evidence>
<dbReference type="GO" id="GO:0004222">
    <property type="term" value="F:metalloendopeptidase activity"/>
    <property type="evidence" value="ECO:0007669"/>
    <property type="project" value="InterPro"/>
</dbReference>
<gene>
    <name evidence="8" type="ORF">CNE99_02635</name>
</gene>
<keyword evidence="5" id="KW-0862">Zinc</keyword>
<feature type="domain" description="Peptidase M48" evidence="7">
    <location>
        <begin position="69"/>
        <end position="253"/>
    </location>
</feature>
<evidence type="ECO:0000313" key="9">
    <source>
        <dbReference type="Proteomes" id="UP000219327"/>
    </source>
</evidence>
<dbReference type="InterPro" id="IPR051156">
    <property type="entry name" value="Mito/Outer_Membr_Metalloprot"/>
</dbReference>
<evidence type="ECO:0000313" key="8">
    <source>
        <dbReference type="EMBL" id="PDH40996.1"/>
    </source>
</evidence>
<evidence type="ECO:0000256" key="4">
    <source>
        <dbReference type="ARBA" id="ARBA00022801"/>
    </source>
</evidence>
<evidence type="ECO:0000256" key="3">
    <source>
        <dbReference type="ARBA" id="ARBA00022723"/>
    </source>
</evidence>
<comment type="caution">
    <text evidence="8">The sequence shown here is derived from an EMBL/GenBank/DDBJ whole genome shotgun (WGS) entry which is preliminary data.</text>
</comment>
<dbReference type="EMBL" id="NTKD01000007">
    <property type="protein sequence ID" value="PDH40996.1"/>
    <property type="molecule type" value="Genomic_DNA"/>
</dbReference>
<dbReference type="GO" id="GO:0046872">
    <property type="term" value="F:metal ion binding"/>
    <property type="evidence" value="ECO:0007669"/>
    <property type="project" value="UniProtKB-KW"/>
</dbReference>
<keyword evidence="3" id="KW-0479">Metal-binding</keyword>
<evidence type="ECO:0000256" key="2">
    <source>
        <dbReference type="ARBA" id="ARBA00022670"/>
    </source>
</evidence>
<dbReference type="PANTHER" id="PTHR22726:SF24">
    <property type="entry name" value="M48 FAMILY METALLOPEPTIDASE"/>
    <property type="match status" value="1"/>
</dbReference>
<dbReference type="CDD" id="cd07333">
    <property type="entry name" value="M48C_bepA_like"/>
    <property type="match status" value="1"/>
</dbReference>
<dbReference type="Pfam" id="PF01435">
    <property type="entry name" value="Peptidase_M48"/>
    <property type="match status" value="1"/>
</dbReference>
<keyword evidence="4" id="KW-0378">Hydrolase</keyword>
<dbReference type="AlphaFoldDB" id="A0A2A5WY60"/>
<reference evidence="8 9" key="1">
    <citation type="submission" date="2017-08" db="EMBL/GenBank/DDBJ databases">
        <title>Fine stratification of microbial communities through a metagenomic profile of the photic zone.</title>
        <authorList>
            <person name="Haro-Moreno J.M."/>
            <person name="Lopez-Perez M."/>
            <person name="De La Torre J."/>
            <person name="Picazo A."/>
            <person name="Camacho A."/>
            <person name="Rodriguez-Valera F."/>
        </authorList>
    </citation>
    <scope>NUCLEOTIDE SEQUENCE [LARGE SCALE GENOMIC DNA]</scope>
    <source>
        <strain evidence="8">MED-G24</strain>
    </source>
</reference>
<keyword evidence="6" id="KW-0482">Metalloprotease</keyword>
<dbReference type="InterPro" id="IPR001915">
    <property type="entry name" value="Peptidase_M48"/>
</dbReference>
<evidence type="ECO:0000259" key="7">
    <source>
        <dbReference type="Pfam" id="PF01435"/>
    </source>
</evidence>
<sequence length="491" mass="55092">MPGNRFSNSLKGPDSRIIRSMWVAVVLLLAGTVSSAWSMSEKKEIEIGQEEHQKIIAQYGVYKNKELSDYVNRVGQRIAEQSSRPELEYTFTVLNDEMINAFALPGGFVYVTRGILTHMNSESELAAVLGHEIAHVTEKHGIRSTNRAKLLEGVNQVAQVLSGVPGLYQMGQIVNHTALMGYKREFELDADRIGAEYMARAGYSPDAMLKTIEVLKNADRIEIAQARLENRQPRVYHGFLSSHPDNDTRYREAIEQAMALRVDYDEFIRQDEFLDRLNGITYGDVQRAGIMRKNRYYHPKLGVKMSFPADWRVDALPVGIQAASQTSDAMLSLTTTPIKRGVVIDDFVADMGFRIREGRSITIGGMPAYIGIAERAQTPYGVRPMRFAVVADTRRRVAYLLAGAGQYDLTKIASDREFISTIFSFERMAKQDYEEARRPQVQIVRAEPGTTMEALAAESPITNYALDKLRVINGLYPKGQPTPGQLIKVID</sequence>
<keyword evidence="2" id="KW-0645">Protease</keyword>
<proteinExistence type="predicted"/>
<dbReference type="Proteomes" id="UP000219327">
    <property type="component" value="Unassembled WGS sequence"/>
</dbReference>